<dbReference type="Proteomes" id="UP000319384">
    <property type="component" value="Unassembled WGS sequence"/>
</dbReference>
<reference evidence="2 3" key="1">
    <citation type="submission" date="2019-02" db="EMBL/GenBank/DDBJ databases">
        <title>Prokaryotic population dynamics and viral predation in marine succession experiment using metagenomics: the confinement effect.</title>
        <authorList>
            <person name="Haro-Moreno J.M."/>
            <person name="Rodriguez-Valera F."/>
            <person name="Lopez-Perez M."/>
        </authorList>
    </citation>
    <scope>NUCLEOTIDE SEQUENCE [LARGE SCALE GENOMIC DNA]</scope>
    <source>
        <strain evidence="2">MED-G162</strain>
    </source>
</reference>
<evidence type="ECO:0000313" key="3">
    <source>
        <dbReference type="Proteomes" id="UP000319384"/>
    </source>
</evidence>
<dbReference type="InterPro" id="IPR027463">
    <property type="entry name" value="AcrB_DN_DC_subdom"/>
</dbReference>
<gene>
    <name evidence="2" type="ORF">EVA95_00780</name>
</gene>
<feature type="transmembrane region" description="Helical" evidence="1">
    <location>
        <begin position="388"/>
        <end position="408"/>
    </location>
</feature>
<dbReference type="Gene3D" id="3.30.70.1320">
    <property type="entry name" value="Multidrug efflux transporter AcrB pore domain like"/>
    <property type="match status" value="1"/>
</dbReference>
<organism evidence="2 3">
    <name type="scientific">SAR86 cluster bacterium</name>
    <dbReference type="NCBI Taxonomy" id="2030880"/>
    <lineage>
        <taxon>Bacteria</taxon>
        <taxon>Pseudomonadati</taxon>
        <taxon>Pseudomonadota</taxon>
        <taxon>Gammaproteobacteria</taxon>
        <taxon>SAR86 cluster</taxon>
    </lineage>
</organism>
<evidence type="ECO:0000313" key="2">
    <source>
        <dbReference type="EMBL" id="RZO27416.1"/>
    </source>
</evidence>
<dbReference type="GO" id="GO:0005886">
    <property type="term" value="C:plasma membrane"/>
    <property type="evidence" value="ECO:0007669"/>
    <property type="project" value="TreeGrafter"/>
</dbReference>
<proteinExistence type="predicted"/>
<feature type="transmembrane region" description="Helical" evidence="1">
    <location>
        <begin position="992"/>
        <end position="1015"/>
    </location>
</feature>
<dbReference type="Pfam" id="PF00873">
    <property type="entry name" value="ACR_tran"/>
    <property type="match status" value="1"/>
</dbReference>
<feature type="transmembrane region" description="Helical" evidence="1">
    <location>
        <begin position="965"/>
        <end position="986"/>
    </location>
</feature>
<dbReference type="GO" id="GO:0042910">
    <property type="term" value="F:xenobiotic transmembrane transporter activity"/>
    <property type="evidence" value="ECO:0007669"/>
    <property type="project" value="TreeGrafter"/>
</dbReference>
<dbReference type="SUPFAM" id="SSF82693">
    <property type="entry name" value="Multidrug efflux transporter AcrB pore domain, PN1, PN2, PC1 and PC2 subdomains"/>
    <property type="match status" value="2"/>
</dbReference>
<feature type="transmembrane region" description="Helical" evidence="1">
    <location>
        <begin position="890"/>
        <end position="910"/>
    </location>
</feature>
<dbReference type="SUPFAM" id="SSF82714">
    <property type="entry name" value="Multidrug efflux transporter AcrB TolC docking domain, DN and DC subdomains"/>
    <property type="match status" value="1"/>
</dbReference>
<dbReference type="SUPFAM" id="SSF82866">
    <property type="entry name" value="Multidrug efflux transporter AcrB transmembrane domain"/>
    <property type="match status" value="2"/>
</dbReference>
<dbReference type="PANTHER" id="PTHR32063">
    <property type="match status" value="1"/>
</dbReference>
<dbReference type="Gene3D" id="3.30.2090.10">
    <property type="entry name" value="Multidrug efflux transporter AcrB TolC docking domain, DN and DC subdomains"/>
    <property type="match status" value="2"/>
</dbReference>
<name>A0A520N1W1_9GAMM</name>
<protein>
    <submittedName>
        <fullName evidence="2">Efflux RND transporter permease subunit</fullName>
    </submittedName>
</protein>
<feature type="transmembrane region" description="Helical" evidence="1">
    <location>
        <begin position="916"/>
        <end position="940"/>
    </location>
</feature>
<dbReference type="EMBL" id="SHBH01000003">
    <property type="protein sequence ID" value="RZO27416.1"/>
    <property type="molecule type" value="Genomic_DNA"/>
</dbReference>
<feature type="transmembrane region" description="Helical" evidence="1">
    <location>
        <begin position="463"/>
        <end position="490"/>
    </location>
</feature>
<keyword evidence="1" id="KW-0472">Membrane</keyword>
<dbReference type="Gene3D" id="3.30.70.1440">
    <property type="entry name" value="Multidrug efflux transporter AcrB pore domain"/>
    <property type="match status" value="1"/>
</dbReference>
<dbReference type="AlphaFoldDB" id="A0A520N1W1"/>
<dbReference type="PANTHER" id="PTHR32063:SF18">
    <property type="entry name" value="CATION EFFLUX SYSTEM PROTEIN"/>
    <property type="match status" value="1"/>
</dbReference>
<feature type="transmembrane region" description="Helical" evidence="1">
    <location>
        <begin position="529"/>
        <end position="547"/>
    </location>
</feature>
<dbReference type="InterPro" id="IPR001036">
    <property type="entry name" value="Acrflvin-R"/>
</dbReference>
<feature type="transmembrane region" description="Helical" evidence="1">
    <location>
        <begin position="362"/>
        <end position="382"/>
    </location>
</feature>
<keyword evidence="1" id="KW-1133">Transmembrane helix</keyword>
<dbReference type="Gene3D" id="1.20.1640.10">
    <property type="entry name" value="Multidrug efflux transporter AcrB transmembrane domain"/>
    <property type="match status" value="2"/>
</dbReference>
<feature type="transmembrane region" description="Helical" evidence="1">
    <location>
        <begin position="429"/>
        <end position="451"/>
    </location>
</feature>
<dbReference type="Gene3D" id="3.30.70.1430">
    <property type="entry name" value="Multidrug efflux transporter AcrB pore domain"/>
    <property type="match status" value="2"/>
</dbReference>
<feature type="transmembrane region" description="Helical" evidence="1">
    <location>
        <begin position="336"/>
        <end position="355"/>
    </location>
</feature>
<evidence type="ECO:0000256" key="1">
    <source>
        <dbReference type="SAM" id="Phobius"/>
    </source>
</evidence>
<feature type="transmembrane region" description="Helical" evidence="1">
    <location>
        <begin position="864"/>
        <end position="883"/>
    </location>
</feature>
<keyword evidence="1" id="KW-0812">Transmembrane</keyword>
<comment type="caution">
    <text evidence="2">The sequence shown here is derived from an EMBL/GenBank/DDBJ whole genome shotgun (WGS) entry which is preliminary data.</text>
</comment>
<accession>A0A520N1W1</accession>
<sequence length="1020" mass="113412">MKFISIFLDRPRILFLTLAFILLSGISSLFTVPIQENPELAERWGNVGVFYPGATPERIETQIINDLEIKLREIVEIKDLDSIISQGYSKSHIELEDSVSRDKIEETWSRIQGKLDQLILPAEVEISLNRTAGPPITLEYIIDWKGSGESPMIMMSRLAHQLKRKFSSIPLTKETAIYGATEEEIIVEVNSAKMSSLNLSYQDIANAIKSFDSKKPVGVISDEESEFLIRLKDNINTPQKVSEIPVKVINQSEIIRLQDIANVSIQPASPVEDIFLYNGKQVISISTTGMMSQRIDDYVSRVHAVVEEMREVMPEEISIEEIYDESKYVSSKFSELIKSFSLAAFFVLSLSFFLLGVRPGLIVTAILPFSVSLVLLGCRLIGLPLHMTSITGIIIALGLLIDNGIIVVEDYKFRRSQGLSIKESINETLVQLTTPLAAATGTTVFAFLPIVTGEGSSVEFVGGLAITVIMSIVSSLMLALIMVPVLMSYMEKIPYFAKIKVHEEGYSNKKLYQKYKDFLSWAFAVPRRAILISVSLPLLGFLSFNFIDKDFFPSSDRDMFRVHIDLPENSSSIKTAERAKEIRQQIYDSNLFEIDRDFWFAGRWMPRVLMNIVGGKEKTGSNNSAQGVFFAKDYYEMIENLPELSKLIVSSNPDITIYIDSFYSGPPFFSDIRYDIFGDDETILLELGSKLELIINNAPDISHTRSEATNSSTNIEFEFDSSNVSLSGKNTEILVNELFAANNGIVISSMLDSNIEIPIRVKGIVNSSNITGDSESLSMSSSGGIDLIGNYSKTSLNKKSSQITRISSQRVNIVEGWVWTGTLASDTENFINDDVEEFIQNLPPGYSIKQSGEAEVRGDSQSQIWSSAIIYIFLITIGLVFALNSFRETFLILSVAILSIGLSFIGLILGQQNYGFIATIGAIGLIGLSINDSIIVLSHIKERATKTLMKKADLIEVVIRSTRHIITTSLTTLAGFIPLIFASVFFKPLAWAMSIGVLGATLTALLYIPATYIWMKKITD</sequence>
<dbReference type="PRINTS" id="PR00702">
    <property type="entry name" value="ACRIFLAVINRP"/>
</dbReference>